<dbReference type="PANTHER" id="PTHR21000">
    <property type="entry name" value="DIHYDROXY-ACID DEHYDRATASE DAD"/>
    <property type="match status" value="1"/>
</dbReference>
<dbReference type="GO" id="GO:0004160">
    <property type="term" value="F:dihydroxy-acid dehydratase activity"/>
    <property type="evidence" value="ECO:0007669"/>
    <property type="project" value="TreeGrafter"/>
</dbReference>
<evidence type="ECO:0000256" key="1">
    <source>
        <dbReference type="ARBA" id="ARBA00006486"/>
    </source>
</evidence>
<dbReference type="InterPro" id="IPR042096">
    <property type="entry name" value="Dihydro-acid_dehy_C"/>
</dbReference>
<dbReference type="EMBL" id="WTYY01000004">
    <property type="protein sequence ID" value="MXO88763.1"/>
    <property type="molecule type" value="Genomic_DNA"/>
</dbReference>
<evidence type="ECO:0000259" key="4">
    <source>
        <dbReference type="Pfam" id="PF24877"/>
    </source>
</evidence>
<sequence length="552" mass="57858">MPELRSLAANSPSRRANWKALGLSQEDMLKPKIAVVNSSSELAICYAHLDGIARIVKEEIRKAGGIPFEVRTAAPSDFITGANKAGSYILAGRDIIANDIEVQVEAALLDGMICLTSCDKTPPGHLMAAARLNIPTILVIGGYQQAGQIDGEPVDVEDVWSGQIGERFGKKPKFPIADLAENAIMGPGVCAGMATANTMHSVVEALGMALPGHAPVRGNSPKMQENARAAARRIVEMVGEDLKPRSILTEGAFRNAIATVLAVSGSINAIKHLQATAIEAENGLDIFAMWEEMADVPVLSAVRPTGEVRIEQFEDAGGARAILKRLLPMIEGSALTCTGKTLAENLEGYEVEGPDVIRPLDNPIGPGPAIAILGGNFADTAVVRLGIRDGSRPEEFEGPARVFESSMECLQGIEDGVVKPGDVVIARNQGLKGGPAMGGSASLVLFALDAAGLAKTTAFVTDGQLSGLCLKGLTVAEVAPEAAIGGPIGLVQDGDIIRISVQNRSIDIDLTAEEMATRTGPGFRIPATGYLSTFRQDVQPMRTGGVLLPAKE</sequence>
<dbReference type="AlphaFoldDB" id="A0A844ZMD6"/>
<evidence type="ECO:0000313" key="6">
    <source>
        <dbReference type="Proteomes" id="UP000435243"/>
    </source>
</evidence>
<dbReference type="InterPro" id="IPR037237">
    <property type="entry name" value="IlvD/EDD_N"/>
</dbReference>
<evidence type="ECO:0000259" key="3">
    <source>
        <dbReference type="Pfam" id="PF00920"/>
    </source>
</evidence>
<dbReference type="SUPFAM" id="SSF143975">
    <property type="entry name" value="IlvD/EDD N-terminal domain-like"/>
    <property type="match status" value="1"/>
</dbReference>
<evidence type="ECO:0000256" key="2">
    <source>
        <dbReference type="ARBA" id="ARBA00023239"/>
    </source>
</evidence>
<evidence type="ECO:0000313" key="5">
    <source>
        <dbReference type="EMBL" id="MXO88763.1"/>
    </source>
</evidence>
<comment type="similarity">
    <text evidence="1">Belongs to the IlvD/Edd family.</text>
</comment>
<protein>
    <submittedName>
        <fullName evidence="5">Dihydroxy-acid dehydratase</fullName>
    </submittedName>
</protein>
<dbReference type="InterPro" id="IPR020558">
    <property type="entry name" value="DiOHA_6PGluconate_deHydtase_CS"/>
</dbReference>
<keyword evidence="6" id="KW-1185">Reference proteome</keyword>
<gene>
    <name evidence="5" type="ORF">GRI32_08420</name>
</gene>
<dbReference type="SUPFAM" id="SSF52016">
    <property type="entry name" value="LeuD/IlvD-like"/>
    <property type="match status" value="1"/>
</dbReference>
<organism evidence="5 6">
    <name type="scientific">Alteraurantiacibacter aestuarii</name>
    <dbReference type="NCBI Taxonomy" id="650004"/>
    <lineage>
        <taxon>Bacteria</taxon>
        <taxon>Pseudomonadati</taxon>
        <taxon>Pseudomonadota</taxon>
        <taxon>Alphaproteobacteria</taxon>
        <taxon>Sphingomonadales</taxon>
        <taxon>Erythrobacteraceae</taxon>
        <taxon>Alteraurantiacibacter</taxon>
    </lineage>
</organism>
<dbReference type="Pfam" id="PF24877">
    <property type="entry name" value="ILV_EDD_C"/>
    <property type="match status" value="1"/>
</dbReference>
<dbReference type="Proteomes" id="UP000435243">
    <property type="component" value="Unassembled WGS sequence"/>
</dbReference>
<dbReference type="InterPro" id="IPR050165">
    <property type="entry name" value="DHAD_IlvD/Edd"/>
</dbReference>
<name>A0A844ZMD6_9SPHN</name>
<dbReference type="OrthoDB" id="9807077at2"/>
<feature type="domain" description="Dihydroxy-acid/6-phosphogluconate dehydratase N-terminal" evidence="3">
    <location>
        <begin position="30"/>
        <end position="345"/>
    </location>
</feature>
<keyword evidence="2" id="KW-0456">Lyase</keyword>
<dbReference type="RefSeq" id="WP_160591188.1">
    <property type="nucleotide sequence ID" value="NZ_BAAAFP010000003.1"/>
</dbReference>
<feature type="domain" description="Dihydroxy-acid/6-phosphogluconate dehydratase C-terminal" evidence="4">
    <location>
        <begin position="355"/>
        <end position="544"/>
    </location>
</feature>
<dbReference type="InterPro" id="IPR000581">
    <property type="entry name" value="ILV_EDD_N"/>
</dbReference>
<reference evidence="5 6" key="1">
    <citation type="submission" date="2019-12" db="EMBL/GenBank/DDBJ databases">
        <title>Genomic-based taxomic classification of the family Erythrobacteraceae.</title>
        <authorList>
            <person name="Xu L."/>
        </authorList>
    </citation>
    <scope>NUCLEOTIDE SEQUENCE [LARGE SCALE GENOMIC DNA]</scope>
    <source>
        <strain evidence="5 6">JCM 16339</strain>
    </source>
</reference>
<dbReference type="GO" id="GO:0009082">
    <property type="term" value="P:branched-chain amino acid biosynthetic process"/>
    <property type="evidence" value="ECO:0007669"/>
    <property type="project" value="TreeGrafter"/>
</dbReference>
<dbReference type="Gene3D" id="3.50.30.80">
    <property type="entry name" value="IlvD/EDD C-terminal domain-like"/>
    <property type="match status" value="1"/>
</dbReference>
<dbReference type="Pfam" id="PF00920">
    <property type="entry name" value="ILVD_EDD_N"/>
    <property type="match status" value="1"/>
</dbReference>
<accession>A0A844ZMD6</accession>
<comment type="caution">
    <text evidence="5">The sequence shown here is derived from an EMBL/GenBank/DDBJ whole genome shotgun (WGS) entry which is preliminary data.</text>
</comment>
<dbReference type="PROSITE" id="PS00886">
    <property type="entry name" value="ILVD_EDD_1"/>
    <property type="match status" value="1"/>
</dbReference>
<dbReference type="InterPro" id="IPR056740">
    <property type="entry name" value="ILV_EDD_C"/>
</dbReference>
<proteinExistence type="inferred from homology"/>
<dbReference type="PANTHER" id="PTHR21000:SF5">
    <property type="entry name" value="DIHYDROXY-ACID DEHYDRATASE, MITOCHONDRIAL"/>
    <property type="match status" value="1"/>
</dbReference>